<protein>
    <submittedName>
        <fullName evidence="2">Uncharacterized protein</fullName>
    </submittedName>
</protein>
<accession>A0AAD7NF75</accession>
<sequence length="135" mass="14775">MVDLDPMATPSNTSLPFPPSSTTHIPSHCLVSPSIPSHKPQVLSLWLTLLSSLVSVSIYSHRRFGGVSAVLCLPPEHHNTTSIACSDYMLRGKNVGGSQVSSPTLWRALYVERYIDKGIVRYHFTSVIAMVEVKA</sequence>
<proteinExistence type="predicted"/>
<organism evidence="2 3">
    <name type="scientific">Mycena maculata</name>
    <dbReference type="NCBI Taxonomy" id="230809"/>
    <lineage>
        <taxon>Eukaryota</taxon>
        <taxon>Fungi</taxon>
        <taxon>Dikarya</taxon>
        <taxon>Basidiomycota</taxon>
        <taxon>Agaricomycotina</taxon>
        <taxon>Agaricomycetes</taxon>
        <taxon>Agaricomycetidae</taxon>
        <taxon>Agaricales</taxon>
        <taxon>Marasmiineae</taxon>
        <taxon>Mycenaceae</taxon>
        <taxon>Mycena</taxon>
    </lineage>
</organism>
<evidence type="ECO:0000313" key="2">
    <source>
        <dbReference type="EMBL" id="KAJ7757341.1"/>
    </source>
</evidence>
<keyword evidence="3" id="KW-1185">Reference proteome</keyword>
<gene>
    <name evidence="2" type="ORF">DFH07DRAFT_940475</name>
</gene>
<feature type="compositionally biased region" description="Polar residues" evidence="1">
    <location>
        <begin position="9"/>
        <end position="20"/>
    </location>
</feature>
<feature type="region of interest" description="Disordered" evidence="1">
    <location>
        <begin position="1"/>
        <end position="20"/>
    </location>
</feature>
<evidence type="ECO:0000256" key="1">
    <source>
        <dbReference type="SAM" id="MobiDB-lite"/>
    </source>
</evidence>
<dbReference type="EMBL" id="JARJLG010000058">
    <property type="protein sequence ID" value="KAJ7757341.1"/>
    <property type="molecule type" value="Genomic_DNA"/>
</dbReference>
<comment type="caution">
    <text evidence="2">The sequence shown here is derived from an EMBL/GenBank/DDBJ whole genome shotgun (WGS) entry which is preliminary data.</text>
</comment>
<name>A0AAD7NF75_9AGAR</name>
<reference evidence="2" key="1">
    <citation type="submission" date="2023-03" db="EMBL/GenBank/DDBJ databases">
        <title>Massive genome expansion in bonnet fungi (Mycena s.s.) driven by repeated elements and novel gene families across ecological guilds.</title>
        <authorList>
            <consortium name="Lawrence Berkeley National Laboratory"/>
            <person name="Harder C.B."/>
            <person name="Miyauchi S."/>
            <person name="Viragh M."/>
            <person name="Kuo A."/>
            <person name="Thoen E."/>
            <person name="Andreopoulos B."/>
            <person name="Lu D."/>
            <person name="Skrede I."/>
            <person name="Drula E."/>
            <person name="Henrissat B."/>
            <person name="Morin E."/>
            <person name="Kohler A."/>
            <person name="Barry K."/>
            <person name="LaButti K."/>
            <person name="Morin E."/>
            <person name="Salamov A."/>
            <person name="Lipzen A."/>
            <person name="Mereny Z."/>
            <person name="Hegedus B."/>
            <person name="Baldrian P."/>
            <person name="Stursova M."/>
            <person name="Weitz H."/>
            <person name="Taylor A."/>
            <person name="Grigoriev I.V."/>
            <person name="Nagy L.G."/>
            <person name="Martin F."/>
            <person name="Kauserud H."/>
        </authorList>
    </citation>
    <scope>NUCLEOTIDE SEQUENCE</scope>
    <source>
        <strain evidence="2">CBHHK188m</strain>
    </source>
</reference>
<dbReference type="AlphaFoldDB" id="A0AAD7NF75"/>
<evidence type="ECO:0000313" key="3">
    <source>
        <dbReference type="Proteomes" id="UP001215280"/>
    </source>
</evidence>
<dbReference type="Proteomes" id="UP001215280">
    <property type="component" value="Unassembled WGS sequence"/>
</dbReference>